<dbReference type="Pfam" id="PF01979">
    <property type="entry name" value="Amidohydro_1"/>
    <property type="match status" value="1"/>
</dbReference>
<dbReference type="InterPro" id="IPR011059">
    <property type="entry name" value="Metal-dep_hydrolase_composite"/>
</dbReference>
<dbReference type="Proteomes" id="UP000774617">
    <property type="component" value="Unassembled WGS sequence"/>
</dbReference>
<dbReference type="Gene3D" id="3.20.20.140">
    <property type="entry name" value="Metal-dependent hydrolases"/>
    <property type="match status" value="1"/>
</dbReference>
<sequence length="525" mass="57444">MAEYDLLIINGVLVTDEELGDFDIAVKNEKIEALRPRGGFSGVKAERTIDAEGGYVMPGEATRILSRRLVAPYLLTSIPHPARLTSKSLLHVELLLHLTLNPVSQLGPLIDHSAGSRSAIAGGTTTIITFAPQRKTEPSLLDTLRATHAKAAGNCYCDYAFHLLVANPSATALSEFPVLRTSEGISSLKIYMTYEALQLADGQILDVLLAARTHGLTTMIHAENGGVVAWLTRQLEQRARFAPKYHAAAHPPAAESEATFRAIALAEIVDAPILIVHVSSPLAARHIREARQRERALPVFAETCPQYLFLTRADLDQPGFEGAKCVCAPPPREGAADHEAIWEGLRDGTFAVLSSDHCPFSFDDRVSGKKSVVSEEFPVGRFKAIPNGIPGVETRLALVLGAGRLDLRRFVQVTAADPARLYGLWPRKGALEPRVSDADLTIWYPEGAMGQFVLRNEMLHHDVDYTPYEGREFANWPRYTVLRGKVVWDRDGGGVIGGKGYGQFLRRDASSLARSRFAGEWDVEA</sequence>
<dbReference type="SUPFAM" id="SSF51338">
    <property type="entry name" value="Composite domain of metallo-dependent hydrolases"/>
    <property type="match status" value="1"/>
</dbReference>
<gene>
    <name evidence="3" type="ORF">B0J12DRAFT_725922</name>
</gene>
<dbReference type="InterPro" id="IPR032466">
    <property type="entry name" value="Metal_Hydrolase"/>
</dbReference>
<proteinExistence type="inferred from homology"/>
<dbReference type="InterPro" id="IPR006680">
    <property type="entry name" value="Amidohydro-rel"/>
</dbReference>
<organism evidence="3 4">
    <name type="scientific">Macrophomina phaseolina</name>
    <dbReference type="NCBI Taxonomy" id="35725"/>
    <lineage>
        <taxon>Eukaryota</taxon>
        <taxon>Fungi</taxon>
        <taxon>Dikarya</taxon>
        <taxon>Ascomycota</taxon>
        <taxon>Pezizomycotina</taxon>
        <taxon>Dothideomycetes</taxon>
        <taxon>Dothideomycetes incertae sedis</taxon>
        <taxon>Botryosphaeriales</taxon>
        <taxon>Botryosphaeriaceae</taxon>
        <taxon>Macrophomina</taxon>
    </lineage>
</organism>
<keyword evidence="4" id="KW-1185">Reference proteome</keyword>
<protein>
    <recommendedName>
        <fullName evidence="2">Amidohydrolase-related domain-containing protein</fullName>
    </recommendedName>
</protein>
<dbReference type="EMBL" id="JAGTJR010000006">
    <property type="protein sequence ID" value="KAH7058937.1"/>
    <property type="molecule type" value="Genomic_DNA"/>
</dbReference>
<dbReference type="PANTHER" id="PTHR11647:SF96">
    <property type="entry name" value="AMIDOHYDROLASE-RELATED DOMAIN-CONTAINING PROTEIN"/>
    <property type="match status" value="1"/>
</dbReference>
<feature type="domain" description="Amidohydrolase-related" evidence="2">
    <location>
        <begin position="115"/>
        <end position="487"/>
    </location>
</feature>
<comment type="similarity">
    <text evidence="1">Belongs to the metallo-dependent hydrolases superfamily. Hydantoinase/dihydropyrimidinase family.</text>
</comment>
<evidence type="ECO:0000259" key="2">
    <source>
        <dbReference type="Pfam" id="PF01979"/>
    </source>
</evidence>
<accession>A0ABQ8GL35</accession>
<dbReference type="PANTHER" id="PTHR11647">
    <property type="entry name" value="HYDRANTOINASE/DIHYDROPYRIMIDINASE FAMILY MEMBER"/>
    <property type="match status" value="1"/>
</dbReference>
<name>A0ABQ8GL35_9PEZI</name>
<evidence type="ECO:0000256" key="1">
    <source>
        <dbReference type="ARBA" id="ARBA00008829"/>
    </source>
</evidence>
<comment type="caution">
    <text evidence="3">The sequence shown here is derived from an EMBL/GenBank/DDBJ whole genome shotgun (WGS) entry which is preliminary data.</text>
</comment>
<dbReference type="Gene3D" id="2.30.40.10">
    <property type="entry name" value="Urease, subunit C, domain 1"/>
    <property type="match status" value="2"/>
</dbReference>
<reference evidence="3 4" key="1">
    <citation type="journal article" date="2021" name="Nat. Commun.">
        <title>Genetic determinants of endophytism in the Arabidopsis root mycobiome.</title>
        <authorList>
            <person name="Mesny F."/>
            <person name="Miyauchi S."/>
            <person name="Thiergart T."/>
            <person name="Pickel B."/>
            <person name="Atanasova L."/>
            <person name="Karlsson M."/>
            <person name="Huettel B."/>
            <person name="Barry K.W."/>
            <person name="Haridas S."/>
            <person name="Chen C."/>
            <person name="Bauer D."/>
            <person name="Andreopoulos W."/>
            <person name="Pangilinan J."/>
            <person name="LaButti K."/>
            <person name="Riley R."/>
            <person name="Lipzen A."/>
            <person name="Clum A."/>
            <person name="Drula E."/>
            <person name="Henrissat B."/>
            <person name="Kohler A."/>
            <person name="Grigoriev I.V."/>
            <person name="Martin F.M."/>
            <person name="Hacquard S."/>
        </authorList>
    </citation>
    <scope>NUCLEOTIDE SEQUENCE [LARGE SCALE GENOMIC DNA]</scope>
    <source>
        <strain evidence="3 4">MPI-SDFR-AT-0080</strain>
    </source>
</reference>
<dbReference type="InterPro" id="IPR050378">
    <property type="entry name" value="Metallo-dep_Hydrolases_sf"/>
</dbReference>
<dbReference type="SUPFAM" id="SSF51556">
    <property type="entry name" value="Metallo-dependent hydrolases"/>
    <property type="match status" value="1"/>
</dbReference>
<evidence type="ECO:0000313" key="4">
    <source>
        <dbReference type="Proteomes" id="UP000774617"/>
    </source>
</evidence>
<evidence type="ECO:0000313" key="3">
    <source>
        <dbReference type="EMBL" id="KAH7058937.1"/>
    </source>
</evidence>